<protein>
    <submittedName>
        <fullName evidence="2">Uncharacterized protein</fullName>
    </submittedName>
</protein>
<feature type="region of interest" description="Disordered" evidence="1">
    <location>
        <begin position="1"/>
        <end position="45"/>
    </location>
</feature>
<keyword evidence="3" id="KW-1185">Reference proteome</keyword>
<reference evidence="2 3" key="1">
    <citation type="submission" date="2015-05" db="EMBL/GenBank/DDBJ databases">
        <authorList>
            <person name="Wang D.B."/>
            <person name="Wang M."/>
        </authorList>
    </citation>
    <scope>NUCLEOTIDE SEQUENCE [LARGE SCALE GENOMIC DNA]</scope>
    <source>
        <strain evidence="2">VL1</strain>
    </source>
</reference>
<dbReference type="Proteomes" id="UP000044602">
    <property type="component" value="Unassembled WGS sequence"/>
</dbReference>
<dbReference type="AlphaFoldDB" id="A0A0G4MQ55"/>
<dbReference type="EMBL" id="CVQH01023996">
    <property type="protein sequence ID" value="CRK36272.1"/>
    <property type="molecule type" value="Genomic_DNA"/>
</dbReference>
<evidence type="ECO:0000313" key="3">
    <source>
        <dbReference type="Proteomes" id="UP000044602"/>
    </source>
</evidence>
<evidence type="ECO:0000256" key="1">
    <source>
        <dbReference type="SAM" id="MobiDB-lite"/>
    </source>
</evidence>
<feature type="non-terminal residue" evidence="2">
    <location>
        <position position="1"/>
    </location>
</feature>
<accession>A0A0G4MQ55</accession>
<sequence length="79" mass="8148">PHEHDRLRPHEPHQHAARQRGVQPCRSSGSNVGDSPHAGAHHAGVCRRVLESPAPGHAIHIHVGGVPDGGRHGGAAAAA</sequence>
<proteinExistence type="predicted"/>
<feature type="non-terminal residue" evidence="2">
    <location>
        <position position="79"/>
    </location>
</feature>
<name>A0A0G4MQ55_VERLO</name>
<organism evidence="2 3">
    <name type="scientific">Verticillium longisporum</name>
    <name type="common">Verticillium dahliae var. longisporum</name>
    <dbReference type="NCBI Taxonomy" id="100787"/>
    <lineage>
        <taxon>Eukaryota</taxon>
        <taxon>Fungi</taxon>
        <taxon>Dikarya</taxon>
        <taxon>Ascomycota</taxon>
        <taxon>Pezizomycotina</taxon>
        <taxon>Sordariomycetes</taxon>
        <taxon>Hypocreomycetidae</taxon>
        <taxon>Glomerellales</taxon>
        <taxon>Plectosphaerellaceae</taxon>
        <taxon>Verticillium</taxon>
    </lineage>
</organism>
<feature type="region of interest" description="Disordered" evidence="1">
    <location>
        <begin position="58"/>
        <end position="79"/>
    </location>
</feature>
<gene>
    <name evidence="2" type="ORF">BN1708_019960</name>
</gene>
<evidence type="ECO:0000313" key="2">
    <source>
        <dbReference type="EMBL" id="CRK36272.1"/>
    </source>
</evidence>
<feature type="compositionally biased region" description="Basic and acidic residues" evidence="1">
    <location>
        <begin position="1"/>
        <end position="14"/>
    </location>
</feature>